<evidence type="ECO:0000313" key="3">
    <source>
        <dbReference type="EMBL" id="QIN79031.1"/>
    </source>
</evidence>
<dbReference type="RefSeq" id="WP_166396694.1">
    <property type="nucleotide sequence ID" value="NZ_CP045121.1"/>
</dbReference>
<organism evidence="3 4">
    <name type="scientific">Rubrobacter marinus</name>
    <dbReference type="NCBI Taxonomy" id="2653852"/>
    <lineage>
        <taxon>Bacteria</taxon>
        <taxon>Bacillati</taxon>
        <taxon>Actinomycetota</taxon>
        <taxon>Rubrobacteria</taxon>
        <taxon>Rubrobacterales</taxon>
        <taxon>Rubrobacteraceae</taxon>
        <taxon>Rubrobacter</taxon>
    </lineage>
</organism>
<dbReference type="PANTHER" id="PTHR33823:SF4">
    <property type="entry name" value="GENERAL STRESS PROTEIN 16O"/>
    <property type="match status" value="1"/>
</dbReference>
<feature type="compositionally biased region" description="Basic and acidic residues" evidence="2">
    <location>
        <begin position="28"/>
        <end position="52"/>
    </location>
</feature>
<dbReference type="SUPFAM" id="SSF109635">
    <property type="entry name" value="DnaK suppressor protein DksA, alpha-hairpin domain"/>
    <property type="match status" value="1"/>
</dbReference>
<dbReference type="PANTHER" id="PTHR33823">
    <property type="entry name" value="RNA POLYMERASE-BINDING TRANSCRIPTION FACTOR DKSA-RELATED"/>
    <property type="match status" value="1"/>
</dbReference>
<proteinExistence type="predicted"/>
<feature type="zinc finger region" description="dksA C4-type" evidence="1">
    <location>
        <begin position="93"/>
        <end position="117"/>
    </location>
</feature>
<reference evidence="3 4" key="1">
    <citation type="submission" date="2019-10" db="EMBL/GenBank/DDBJ databases">
        <title>Rubrobacter sp nov SCSIO 52915 isolated from a deep-sea sediment in the South China Sea.</title>
        <authorList>
            <person name="Chen R.W."/>
        </authorList>
    </citation>
    <scope>NUCLEOTIDE SEQUENCE [LARGE SCALE GENOMIC DNA]</scope>
    <source>
        <strain evidence="3 4">SCSIO 52915</strain>
    </source>
</reference>
<dbReference type="KEGG" id="rmar:GBA65_11420"/>
<name>A0A6G8PXT8_9ACTN</name>
<dbReference type="Proteomes" id="UP000502706">
    <property type="component" value="Chromosome"/>
</dbReference>
<keyword evidence="4" id="KW-1185">Reference proteome</keyword>
<dbReference type="InterPro" id="IPR037187">
    <property type="entry name" value="DnaK_N"/>
</dbReference>
<gene>
    <name evidence="3" type="ORF">GBA65_11420</name>
</gene>
<accession>A0A6G8PXT8</accession>
<feature type="region of interest" description="Disordered" evidence="2">
    <location>
        <begin position="28"/>
        <end position="56"/>
    </location>
</feature>
<protein>
    <submittedName>
        <fullName evidence="3">TraR/DksA family transcriptional regulator</fullName>
    </submittedName>
</protein>
<sequence>MAHPEIDQEFVQKQKGRLEEMRAELRRIVEGMEGDNQNRAEDEGDFTEHDSGDMSQSMFTREMDATVGEAMEGRLGHVERALQKIEEGTYGLSDVSGEPIVRGRLEAAPEAIYKVDEQQAFEDGRRYRQEINEDSQPPIS</sequence>
<evidence type="ECO:0000313" key="4">
    <source>
        <dbReference type="Proteomes" id="UP000502706"/>
    </source>
</evidence>
<evidence type="ECO:0000256" key="2">
    <source>
        <dbReference type="SAM" id="MobiDB-lite"/>
    </source>
</evidence>
<dbReference type="Gene3D" id="1.20.120.910">
    <property type="entry name" value="DksA, coiled-coil domain"/>
    <property type="match status" value="1"/>
</dbReference>
<evidence type="ECO:0000256" key="1">
    <source>
        <dbReference type="PROSITE-ProRule" id="PRU00510"/>
    </source>
</evidence>
<dbReference type="AlphaFoldDB" id="A0A6G8PXT8"/>
<dbReference type="PROSITE" id="PS51128">
    <property type="entry name" value="ZF_DKSA_2"/>
    <property type="match status" value="1"/>
</dbReference>
<dbReference type="EMBL" id="CP045121">
    <property type="protein sequence ID" value="QIN79031.1"/>
    <property type="molecule type" value="Genomic_DNA"/>
</dbReference>